<dbReference type="EMBL" id="BAAAUD010000002">
    <property type="protein sequence ID" value="GAA2921161.1"/>
    <property type="molecule type" value="Genomic_DNA"/>
</dbReference>
<dbReference type="InterPro" id="IPR012223">
    <property type="entry name" value="TEII"/>
</dbReference>
<dbReference type="InterPro" id="IPR029058">
    <property type="entry name" value="AB_hydrolase_fold"/>
</dbReference>
<accession>A0ABP6J6V5</accession>
<dbReference type="Gene3D" id="3.40.50.1820">
    <property type="entry name" value="alpha/beta hydrolase"/>
    <property type="match status" value="1"/>
</dbReference>
<organism evidence="3 4">
    <name type="scientific">Streptomyces enissocaesilis</name>
    <dbReference type="NCBI Taxonomy" id="332589"/>
    <lineage>
        <taxon>Bacteria</taxon>
        <taxon>Bacillati</taxon>
        <taxon>Actinomycetota</taxon>
        <taxon>Actinomycetes</taxon>
        <taxon>Kitasatosporales</taxon>
        <taxon>Streptomycetaceae</taxon>
        <taxon>Streptomyces</taxon>
        <taxon>Streptomyces rochei group</taxon>
    </lineage>
</organism>
<dbReference type="InterPro" id="IPR001031">
    <property type="entry name" value="Thioesterase"/>
</dbReference>
<dbReference type="SUPFAM" id="SSF53474">
    <property type="entry name" value="alpha/beta-Hydrolases"/>
    <property type="match status" value="1"/>
</dbReference>
<dbReference type="Pfam" id="PF00975">
    <property type="entry name" value="Thioesterase"/>
    <property type="match status" value="1"/>
</dbReference>
<reference evidence="4" key="1">
    <citation type="journal article" date="2019" name="Int. J. Syst. Evol. Microbiol.">
        <title>The Global Catalogue of Microorganisms (GCM) 10K type strain sequencing project: providing services to taxonomists for standard genome sequencing and annotation.</title>
        <authorList>
            <consortium name="The Broad Institute Genomics Platform"/>
            <consortium name="The Broad Institute Genome Sequencing Center for Infectious Disease"/>
            <person name="Wu L."/>
            <person name="Ma J."/>
        </authorList>
    </citation>
    <scope>NUCLEOTIDE SEQUENCE [LARGE SCALE GENOMIC DNA]</scope>
    <source>
        <strain evidence="4">JCM 9088</strain>
    </source>
</reference>
<dbReference type="GO" id="GO:0016787">
    <property type="term" value="F:hydrolase activity"/>
    <property type="evidence" value="ECO:0007669"/>
    <property type="project" value="UniProtKB-KW"/>
</dbReference>
<dbReference type="PANTHER" id="PTHR11487:SF0">
    <property type="entry name" value="S-ACYL FATTY ACID SYNTHASE THIOESTERASE, MEDIUM CHAIN"/>
    <property type="match status" value="1"/>
</dbReference>
<evidence type="ECO:0000313" key="4">
    <source>
        <dbReference type="Proteomes" id="UP001500403"/>
    </source>
</evidence>
<evidence type="ECO:0000256" key="1">
    <source>
        <dbReference type="ARBA" id="ARBA00007169"/>
    </source>
</evidence>
<keyword evidence="4" id="KW-1185">Reference proteome</keyword>
<dbReference type="PANTHER" id="PTHR11487">
    <property type="entry name" value="THIOESTERASE"/>
    <property type="match status" value="1"/>
</dbReference>
<comment type="caution">
    <text evidence="3">The sequence shown here is derived from an EMBL/GenBank/DDBJ whole genome shotgun (WGS) entry which is preliminary data.</text>
</comment>
<feature type="domain" description="Thioesterase" evidence="2">
    <location>
        <begin position="23"/>
        <end position="228"/>
    </location>
</feature>
<evidence type="ECO:0000313" key="3">
    <source>
        <dbReference type="EMBL" id="GAA2921161.1"/>
    </source>
</evidence>
<gene>
    <name evidence="3" type="ORF">GCM10010446_01480</name>
</gene>
<name>A0ABP6J6V5_9ACTN</name>
<comment type="similarity">
    <text evidence="1">Belongs to the thioesterase family.</text>
</comment>
<proteinExistence type="inferred from homology"/>
<dbReference type="RefSeq" id="WP_344488890.1">
    <property type="nucleotide sequence ID" value="NZ_BAAAUD010000002.1"/>
</dbReference>
<sequence>MGPLGDGLLWELTPEGALPDLAVLLLPGVGGSPADFALWPRYLAPRFRVLSARYPGRSDCPAPAADLTALAGELARRLAHHVPEPLVVFGHSLGALIGYETAWQLTLRRQPPLALHASAALSPPEYGDIDLAVGSMDDPALTRFSGSLGMPLPRDARQRRAALRAIRHDLTLVDSYRHGADRPLTYPLTVWTARDDCLIPSDSATKWQAMSQHKLTHHTLPAEHHYLGLPHAITLIAAHL</sequence>
<dbReference type="Proteomes" id="UP001500403">
    <property type="component" value="Unassembled WGS sequence"/>
</dbReference>
<protein>
    <submittedName>
        <fullName evidence="3">Alpha/beta fold hydrolase</fullName>
    </submittedName>
</protein>
<keyword evidence="3" id="KW-0378">Hydrolase</keyword>
<evidence type="ECO:0000259" key="2">
    <source>
        <dbReference type="Pfam" id="PF00975"/>
    </source>
</evidence>